<dbReference type="AlphaFoldDB" id="A0A9P6XM58"/>
<evidence type="ECO:0000313" key="2">
    <source>
        <dbReference type="EMBL" id="KAG1523774.1"/>
    </source>
</evidence>
<protein>
    <submittedName>
        <fullName evidence="2">Uncharacterized protein</fullName>
    </submittedName>
</protein>
<keyword evidence="3" id="KW-1185">Reference proteome</keyword>
<name>A0A9P6XM58_9FUNG</name>
<organism evidence="2 3">
    <name type="scientific">Rhizopus delemar</name>
    <dbReference type="NCBI Taxonomy" id="936053"/>
    <lineage>
        <taxon>Eukaryota</taxon>
        <taxon>Fungi</taxon>
        <taxon>Fungi incertae sedis</taxon>
        <taxon>Mucoromycota</taxon>
        <taxon>Mucoromycotina</taxon>
        <taxon>Mucoromycetes</taxon>
        <taxon>Mucorales</taxon>
        <taxon>Mucorineae</taxon>
        <taxon>Rhizopodaceae</taxon>
        <taxon>Rhizopus</taxon>
    </lineage>
</organism>
<comment type="caution">
    <text evidence="2">The sequence shown here is derived from an EMBL/GenBank/DDBJ whole genome shotgun (WGS) entry which is preliminary data.</text>
</comment>
<dbReference type="Proteomes" id="UP000740926">
    <property type="component" value="Unassembled WGS sequence"/>
</dbReference>
<feature type="compositionally biased region" description="Basic residues" evidence="1">
    <location>
        <begin position="46"/>
        <end position="65"/>
    </location>
</feature>
<evidence type="ECO:0000313" key="3">
    <source>
        <dbReference type="Proteomes" id="UP000740926"/>
    </source>
</evidence>
<sequence length="77" mass="8621">MARLYKSTAVEQARLHEERRAWPPQKTPALAGVSVTTGLTGSIRSSCRRRLHPARRPGRPRRGVRRSWSAPARPAVP</sequence>
<feature type="region of interest" description="Disordered" evidence="1">
    <location>
        <begin position="44"/>
        <end position="77"/>
    </location>
</feature>
<dbReference type="EMBL" id="JAANIU010020358">
    <property type="protein sequence ID" value="KAG1523774.1"/>
    <property type="molecule type" value="Genomic_DNA"/>
</dbReference>
<evidence type="ECO:0000256" key="1">
    <source>
        <dbReference type="SAM" id="MobiDB-lite"/>
    </source>
</evidence>
<reference evidence="2 3" key="1">
    <citation type="journal article" date="2020" name="Microb. Genom.">
        <title>Genetic diversity of clinical and environmental Mucorales isolates obtained from an investigation of mucormycosis cases among solid organ transplant recipients.</title>
        <authorList>
            <person name="Nguyen M.H."/>
            <person name="Kaul D."/>
            <person name="Muto C."/>
            <person name="Cheng S.J."/>
            <person name="Richter R.A."/>
            <person name="Bruno V.M."/>
            <person name="Liu G."/>
            <person name="Beyhan S."/>
            <person name="Sundermann A.J."/>
            <person name="Mounaud S."/>
            <person name="Pasculle A.W."/>
            <person name="Nierman W.C."/>
            <person name="Driscoll E."/>
            <person name="Cumbie R."/>
            <person name="Clancy C.J."/>
            <person name="Dupont C.L."/>
        </authorList>
    </citation>
    <scope>NUCLEOTIDE SEQUENCE [LARGE SCALE GENOMIC DNA]</scope>
    <source>
        <strain evidence="2 3">GL24</strain>
    </source>
</reference>
<gene>
    <name evidence="2" type="ORF">G6F50_018582</name>
</gene>
<accession>A0A9P6XM58</accession>
<proteinExistence type="predicted"/>